<dbReference type="Proteomes" id="UP000298551">
    <property type="component" value="Chromosome"/>
</dbReference>
<dbReference type="InterPro" id="IPR014710">
    <property type="entry name" value="RmlC-like_jellyroll"/>
</dbReference>
<evidence type="ECO:0000313" key="1">
    <source>
        <dbReference type="EMBL" id="QCI12657.1"/>
    </source>
</evidence>
<proteinExistence type="predicted"/>
<name>A0A4D6X9Q3_PSEPU</name>
<accession>A0A4D6X9Q3</accession>
<dbReference type="AlphaFoldDB" id="A0A4D6X9Q3"/>
<organism evidence="1 2">
    <name type="scientific">Pseudomonas putida</name>
    <name type="common">Arthrobacter siderocapsulatus</name>
    <dbReference type="NCBI Taxonomy" id="303"/>
    <lineage>
        <taxon>Bacteria</taxon>
        <taxon>Pseudomonadati</taxon>
        <taxon>Pseudomonadota</taxon>
        <taxon>Gammaproteobacteria</taxon>
        <taxon>Pseudomonadales</taxon>
        <taxon>Pseudomonadaceae</taxon>
        <taxon>Pseudomonas</taxon>
    </lineage>
</organism>
<reference evidence="2" key="1">
    <citation type="submission" date="2019-04" db="EMBL/GenBank/DDBJ databases">
        <title>Genome sequence of Pseudomonas putida 1290, an auxin catabolizing strain.</title>
        <authorList>
            <person name="Laird T.S."/>
            <person name="Leveau J.H.J."/>
        </authorList>
    </citation>
    <scope>NUCLEOTIDE SEQUENCE [LARGE SCALE GENOMIC DNA]</scope>
    <source>
        <strain evidence="2">1290</strain>
    </source>
</reference>
<dbReference type="Gene3D" id="2.60.120.10">
    <property type="entry name" value="Jelly Rolls"/>
    <property type="match status" value="1"/>
</dbReference>
<evidence type="ECO:0008006" key="3">
    <source>
        <dbReference type="Google" id="ProtNLM"/>
    </source>
</evidence>
<dbReference type="EMBL" id="CP039371">
    <property type="protein sequence ID" value="QCI12657.1"/>
    <property type="molecule type" value="Genomic_DNA"/>
</dbReference>
<dbReference type="SUPFAM" id="SSF51182">
    <property type="entry name" value="RmlC-like cupins"/>
    <property type="match status" value="1"/>
</dbReference>
<dbReference type="InterPro" id="IPR011051">
    <property type="entry name" value="RmlC_Cupin_sf"/>
</dbReference>
<evidence type="ECO:0000313" key="2">
    <source>
        <dbReference type="Proteomes" id="UP000298551"/>
    </source>
</evidence>
<dbReference type="RefSeq" id="WP_136914814.1">
    <property type="nucleotide sequence ID" value="NZ_CP039371.1"/>
</dbReference>
<protein>
    <recommendedName>
        <fullName evidence="3">XRE family transcriptional regulator</fullName>
    </recommendedName>
</protein>
<sequence>MSEYLDINPAALARLLSTRKMSFGDARLHDDEVEGGARMTLAQLTALAAALQMPIAHVIEQIESSADDLVHGVKISGRQTRFDRLKCVAGEPAYFYRHVMKTSADKHLMVLRTTPLFTSADQATLNGGHQAREFVYVLSGAVGVLWRSPSGVRREDVLRMGDSIFIESWVAHAFYAKEAGSQILAVDYR</sequence>
<dbReference type="OrthoDB" id="195923at2"/>
<dbReference type="CDD" id="cd20489">
    <property type="entry name" value="cupin_HppE-like_C"/>
    <property type="match status" value="1"/>
</dbReference>
<gene>
    <name evidence="1" type="ORF">E6B08_15325</name>
</gene>